<protein>
    <submittedName>
        <fullName evidence="2">DUF1330 domain-containing protein</fullName>
    </submittedName>
</protein>
<dbReference type="Pfam" id="PF07045">
    <property type="entry name" value="DUF1330"/>
    <property type="match status" value="1"/>
</dbReference>
<dbReference type="AlphaFoldDB" id="A0A932HVH3"/>
<dbReference type="PANTHER" id="PTHR41521:SF4">
    <property type="entry name" value="BLR0684 PROTEIN"/>
    <property type="match status" value="1"/>
</dbReference>
<evidence type="ECO:0000313" key="2">
    <source>
        <dbReference type="EMBL" id="MBI3126256.1"/>
    </source>
</evidence>
<organism evidence="2 3">
    <name type="scientific">Tectimicrobiota bacterium</name>
    <dbReference type="NCBI Taxonomy" id="2528274"/>
    <lineage>
        <taxon>Bacteria</taxon>
        <taxon>Pseudomonadati</taxon>
        <taxon>Nitrospinota/Tectimicrobiota group</taxon>
        <taxon>Candidatus Tectimicrobiota</taxon>
    </lineage>
</organism>
<dbReference type="PANTHER" id="PTHR41521">
    <property type="match status" value="1"/>
</dbReference>
<feature type="domain" description="DUF1330" evidence="1">
    <location>
        <begin position="4"/>
        <end position="94"/>
    </location>
</feature>
<dbReference type="InterPro" id="IPR011008">
    <property type="entry name" value="Dimeric_a/b-barrel"/>
</dbReference>
<reference evidence="2" key="1">
    <citation type="submission" date="2020-07" db="EMBL/GenBank/DDBJ databases">
        <title>Huge and variable diversity of episymbiotic CPR bacteria and DPANN archaea in groundwater ecosystems.</title>
        <authorList>
            <person name="He C.Y."/>
            <person name="Keren R."/>
            <person name="Whittaker M."/>
            <person name="Farag I.F."/>
            <person name="Doudna J."/>
            <person name="Cate J.H.D."/>
            <person name="Banfield J.F."/>
        </authorList>
    </citation>
    <scope>NUCLEOTIDE SEQUENCE</scope>
    <source>
        <strain evidence="2">NC_groundwater_763_Ag_S-0.2um_68_21</strain>
    </source>
</reference>
<dbReference type="Proteomes" id="UP000782312">
    <property type="component" value="Unassembled WGS sequence"/>
</dbReference>
<dbReference type="SUPFAM" id="SSF54909">
    <property type="entry name" value="Dimeric alpha+beta barrel"/>
    <property type="match status" value="1"/>
</dbReference>
<dbReference type="Gene3D" id="3.30.70.100">
    <property type="match status" value="1"/>
</dbReference>
<evidence type="ECO:0000313" key="3">
    <source>
        <dbReference type="Proteomes" id="UP000782312"/>
    </source>
</evidence>
<sequence>MSACVVVHVEVKDPEKFKEYSAKAPATVAAHKGEFIVRGRVAEVFCGEHDRKQAVAIRFPSVEAARAWYRSPEYQALIPNRDAAAEMTFICLEEAAPPSR</sequence>
<comment type="caution">
    <text evidence="2">The sequence shown here is derived from an EMBL/GenBank/DDBJ whole genome shotgun (WGS) entry which is preliminary data.</text>
</comment>
<proteinExistence type="predicted"/>
<name>A0A932HVH3_UNCTE</name>
<evidence type="ECO:0000259" key="1">
    <source>
        <dbReference type="Pfam" id="PF07045"/>
    </source>
</evidence>
<gene>
    <name evidence="2" type="ORF">HYZ11_01455</name>
</gene>
<accession>A0A932HVH3</accession>
<dbReference type="InterPro" id="IPR010753">
    <property type="entry name" value="DUF1330"/>
</dbReference>
<dbReference type="EMBL" id="JACPUR010000001">
    <property type="protein sequence ID" value="MBI3126256.1"/>
    <property type="molecule type" value="Genomic_DNA"/>
</dbReference>